<reference evidence="2 3" key="1">
    <citation type="journal article" date="2015" name="Genome Biol. Evol.">
        <title>Comparative Genomics of a Bacterivorous Green Alga Reveals Evolutionary Causalities and Consequences of Phago-Mixotrophic Mode of Nutrition.</title>
        <authorList>
            <person name="Burns J.A."/>
            <person name="Paasch A."/>
            <person name="Narechania A."/>
            <person name="Kim E."/>
        </authorList>
    </citation>
    <scope>NUCLEOTIDE SEQUENCE [LARGE SCALE GENOMIC DNA]</scope>
    <source>
        <strain evidence="2 3">PLY_AMNH</strain>
    </source>
</reference>
<evidence type="ECO:0000313" key="3">
    <source>
        <dbReference type="Proteomes" id="UP001190700"/>
    </source>
</evidence>
<dbReference type="AlphaFoldDB" id="A0AAE0C7L5"/>
<dbReference type="Proteomes" id="UP001190700">
    <property type="component" value="Unassembled WGS sequence"/>
</dbReference>
<organism evidence="2 3">
    <name type="scientific">Cymbomonas tetramitiformis</name>
    <dbReference type="NCBI Taxonomy" id="36881"/>
    <lineage>
        <taxon>Eukaryota</taxon>
        <taxon>Viridiplantae</taxon>
        <taxon>Chlorophyta</taxon>
        <taxon>Pyramimonadophyceae</taxon>
        <taxon>Pyramimonadales</taxon>
        <taxon>Pyramimonadaceae</taxon>
        <taxon>Cymbomonas</taxon>
    </lineage>
</organism>
<protein>
    <submittedName>
        <fullName evidence="2">Uncharacterized protein</fullName>
    </submittedName>
</protein>
<accession>A0AAE0C7L5</accession>
<dbReference type="InterPro" id="IPR014867">
    <property type="entry name" value="Spore_coat_CotH_CotH2/3/7"/>
</dbReference>
<dbReference type="EMBL" id="LGRX02027450">
    <property type="protein sequence ID" value="KAK3249344.1"/>
    <property type="molecule type" value="Genomic_DNA"/>
</dbReference>
<gene>
    <name evidence="2" type="ORF">CYMTET_41224</name>
</gene>
<sequence length="191" mass="21809">MVAELGPHVAWGAQDAERDGGKLKIGPPWDFNLAFGNCVHKSTHVPRRWRFLYTTMVNSGGIRWYSRMMMDSEFSGAVAARWKELRAAHLSDEAAQALLCSSAQAIEEPAQRNYATWQVLGKWVWGCDYIVDPPRTTYMEEVDAFMYFLLQALMTTAGPYDRRQLPDCRRQPCDHRVPQTTARPCDPRTPL</sequence>
<evidence type="ECO:0000313" key="2">
    <source>
        <dbReference type="EMBL" id="KAK3249344.1"/>
    </source>
</evidence>
<feature type="region of interest" description="Disordered" evidence="1">
    <location>
        <begin position="171"/>
        <end position="191"/>
    </location>
</feature>
<proteinExistence type="predicted"/>
<keyword evidence="3" id="KW-1185">Reference proteome</keyword>
<dbReference type="Pfam" id="PF08757">
    <property type="entry name" value="CotH"/>
    <property type="match status" value="1"/>
</dbReference>
<evidence type="ECO:0000256" key="1">
    <source>
        <dbReference type="SAM" id="MobiDB-lite"/>
    </source>
</evidence>
<comment type="caution">
    <text evidence="2">The sequence shown here is derived from an EMBL/GenBank/DDBJ whole genome shotgun (WGS) entry which is preliminary data.</text>
</comment>
<name>A0AAE0C7L5_9CHLO</name>